<feature type="transmembrane region" description="Helical" evidence="4">
    <location>
        <begin position="917"/>
        <end position="941"/>
    </location>
</feature>
<feature type="transmembrane region" description="Helical" evidence="4">
    <location>
        <begin position="547"/>
        <end position="566"/>
    </location>
</feature>
<feature type="compositionally biased region" description="Polar residues" evidence="3">
    <location>
        <begin position="704"/>
        <end position="722"/>
    </location>
</feature>
<dbReference type="EMBL" id="JABMIG020000100">
    <property type="protein sequence ID" value="KAL3792577.1"/>
    <property type="molecule type" value="Genomic_DNA"/>
</dbReference>
<comment type="subcellular location">
    <subcellularLocation>
        <location evidence="1">Membrane</location>
        <topology evidence="1">Multi-pass membrane protein</topology>
    </subcellularLocation>
</comment>
<evidence type="ECO:0000256" key="3">
    <source>
        <dbReference type="SAM" id="MobiDB-lite"/>
    </source>
</evidence>
<evidence type="ECO:0008006" key="7">
    <source>
        <dbReference type="Google" id="ProtNLM"/>
    </source>
</evidence>
<feature type="compositionally biased region" description="Basic and acidic residues" evidence="3">
    <location>
        <begin position="693"/>
        <end position="703"/>
    </location>
</feature>
<keyword evidence="4" id="KW-0812">Transmembrane</keyword>
<reference evidence="5 6" key="1">
    <citation type="journal article" date="2020" name="G3 (Bethesda)">
        <title>Improved Reference Genome for Cyclotella cryptica CCMP332, a Model for Cell Wall Morphogenesis, Salinity Adaptation, and Lipid Production in Diatoms (Bacillariophyta).</title>
        <authorList>
            <person name="Roberts W.R."/>
            <person name="Downey K.M."/>
            <person name="Ruck E.C."/>
            <person name="Traller J.C."/>
            <person name="Alverson A.J."/>
        </authorList>
    </citation>
    <scope>NUCLEOTIDE SEQUENCE [LARGE SCALE GENOMIC DNA]</scope>
    <source>
        <strain evidence="5 6">CCMP332</strain>
    </source>
</reference>
<feature type="region of interest" description="Disordered" evidence="3">
    <location>
        <begin position="686"/>
        <end position="736"/>
    </location>
</feature>
<feature type="transmembrane region" description="Helical" evidence="4">
    <location>
        <begin position="890"/>
        <end position="911"/>
    </location>
</feature>
<protein>
    <recommendedName>
        <fullName evidence="7">EF-hand domain-containing protein</fullName>
    </recommendedName>
</protein>
<keyword evidence="6" id="KW-1185">Reference proteome</keyword>
<dbReference type="Proteomes" id="UP001516023">
    <property type="component" value="Unassembled WGS sequence"/>
</dbReference>
<evidence type="ECO:0000256" key="1">
    <source>
        <dbReference type="ARBA" id="ARBA00004141"/>
    </source>
</evidence>
<feature type="compositionally biased region" description="Low complexity" evidence="3">
    <location>
        <begin position="24"/>
        <end position="39"/>
    </location>
</feature>
<comment type="caution">
    <text evidence="5">The sequence shown here is derived from an EMBL/GenBank/DDBJ whole genome shotgun (WGS) entry which is preliminary data.</text>
</comment>
<organism evidence="5 6">
    <name type="scientific">Cyclotella cryptica</name>
    <dbReference type="NCBI Taxonomy" id="29204"/>
    <lineage>
        <taxon>Eukaryota</taxon>
        <taxon>Sar</taxon>
        <taxon>Stramenopiles</taxon>
        <taxon>Ochrophyta</taxon>
        <taxon>Bacillariophyta</taxon>
        <taxon>Coscinodiscophyceae</taxon>
        <taxon>Thalassiosirophycidae</taxon>
        <taxon>Stephanodiscales</taxon>
        <taxon>Stephanodiscaceae</taxon>
        <taxon>Cyclotella</taxon>
    </lineage>
</organism>
<comment type="similarity">
    <text evidence="2">Belongs to the MscS (TC 1.A.23) family.</text>
</comment>
<evidence type="ECO:0000256" key="4">
    <source>
        <dbReference type="SAM" id="Phobius"/>
    </source>
</evidence>
<dbReference type="PANTHER" id="PTHR31618">
    <property type="entry name" value="MECHANOSENSITIVE ION CHANNEL PROTEIN 5"/>
    <property type="match status" value="1"/>
</dbReference>
<dbReference type="GO" id="GO:0016020">
    <property type="term" value="C:membrane"/>
    <property type="evidence" value="ECO:0007669"/>
    <property type="project" value="UniProtKB-SubCell"/>
</dbReference>
<feature type="compositionally biased region" description="Acidic residues" evidence="3">
    <location>
        <begin position="175"/>
        <end position="190"/>
    </location>
</feature>
<dbReference type="InterPro" id="IPR016688">
    <property type="entry name" value="MscS-like_plants/fungi"/>
</dbReference>
<feature type="compositionally biased region" description="Polar residues" evidence="3">
    <location>
        <begin position="202"/>
        <end position="211"/>
    </location>
</feature>
<accession>A0ABD3PXW1</accession>
<feature type="region of interest" description="Disordered" evidence="3">
    <location>
        <begin position="156"/>
        <end position="259"/>
    </location>
</feature>
<feature type="compositionally biased region" description="Pro residues" evidence="3">
    <location>
        <begin position="1"/>
        <end position="23"/>
    </location>
</feature>
<gene>
    <name evidence="5" type="ORF">HJC23_005547</name>
</gene>
<feature type="region of interest" description="Disordered" evidence="3">
    <location>
        <begin position="274"/>
        <end position="373"/>
    </location>
</feature>
<feature type="compositionally biased region" description="Low complexity" evidence="3">
    <location>
        <begin position="317"/>
        <end position="332"/>
    </location>
</feature>
<feature type="transmembrane region" description="Helical" evidence="4">
    <location>
        <begin position="464"/>
        <end position="483"/>
    </location>
</feature>
<feature type="compositionally biased region" description="Low complexity" evidence="3">
    <location>
        <begin position="298"/>
        <end position="309"/>
    </location>
</feature>
<dbReference type="PANTHER" id="PTHR31618:SF1">
    <property type="entry name" value="EF-HAND DOMAIN-CONTAINING PROTEIN"/>
    <property type="match status" value="1"/>
</dbReference>
<feature type="compositionally biased region" description="Low complexity" evidence="3">
    <location>
        <begin position="108"/>
        <end position="118"/>
    </location>
</feature>
<sequence>MSSEPPPPPPPPTKAPPSNPPPQQSRQQQQQQQQQQSSSIPPPPPPPTRPKISPPSLIRGKTDTLASSSMLKPALARRATGNSVTFAEISKEPSPNSFLADTAPPPMSAAASTAAAAASKKKPKTPSRTALPPLTLDRVISSQFEDEATTHILAALEAEEMERDNQSRLLGEGIDGMEDYSDDDDDDDENTSPGGMRPTKARTYSTDSFIKNLQMHDQLLQYQVPPPPPPSSSGSSPPRQHRHMTSSLSAGYLPSVPDGSAVEAAFGERLSAYFSEHDDSDDNFVEGIKQSVRKKSSSSDLSHNASLSDGGAGSGDDAGSVVGKQQQQQQQQRLSNERQLSDIREDDEEIEEDSPSSPPTTTNHADRDIMKGTSATRNLTTLAQRLKSLQRGNSLKGISSLRSSFTSSESSSAGEKGSGDKLLDALSNAASKVETRGLWNKLRFEYTDLIAPQMPEIRNRISRLLFFVVVPLLAVATVLFYIFDNPMAGDTGTSVSWWILFVARQALIFEFARVGEVFWVEIMALRSKLFTTAFGPYVALAIIQSKGWPYICIFWPVLDFCFLYGSNEFVMHWLFWQNYLDIFNSINPVNGVTDNAIYLRFLLMSVFVGAVVSLKRLALAIYLGRRTVKHFGQELEKLMAKMILIGEVAHLAKDIENKQTMFPGSLSPDDDEKLVQFRNMIIMEEESSTDGVPSERKTLDSNKSKSASENLSPNDSNATASLETERRARQQSTTSSTKLLHLLDEWEEPESTIQKTAKASVQDLLQFRQAVAFMNDKHPFSRAFGPAHTRELTVESAQKVYDRLMLGFDESSPLPFSVFSVLAIDEDGLLMDAKIKSLIRLFRPDREGKLSRLDFTKSVDTVYKELRLLRASIANSAQIDIAFEKIVNSFFYFFLVIVAVTILGINIWSVFLSINTLVLGFSFLFGSAASNYFEGLLLIFVRRPYDIGDKIATSDPSTDTSATGSSTWFVDRVSLFTTTVRFATTNEVATLSNGSLARLRIINANRSPKATISVIIKFGLETSFQKISIFRTAVENFIKARPREWIALTAFRVTRVEADAGYVEYKILGQHRERWQNIGPILQSKADLSSFCLEVAKKLDMRYESPPMPVNLSASGDIMRGMFDSSDGGAEGVGLSSGQRGRVVKPSFSADDLQDVNNLFEIRKSL</sequence>
<feature type="compositionally biased region" description="Pro residues" evidence="3">
    <location>
        <begin position="40"/>
        <end position="53"/>
    </location>
</feature>
<dbReference type="AlphaFoldDB" id="A0ABD3PXW1"/>
<keyword evidence="4" id="KW-0472">Membrane</keyword>
<evidence type="ECO:0000256" key="2">
    <source>
        <dbReference type="ARBA" id="ARBA00008017"/>
    </source>
</evidence>
<proteinExistence type="inferred from homology"/>
<feature type="region of interest" description="Disordered" evidence="3">
    <location>
        <begin position="1"/>
        <end position="134"/>
    </location>
</feature>
<keyword evidence="4" id="KW-1133">Transmembrane helix</keyword>
<feature type="compositionally biased region" description="Acidic residues" evidence="3">
    <location>
        <begin position="344"/>
        <end position="354"/>
    </location>
</feature>
<evidence type="ECO:0000313" key="5">
    <source>
        <dbReference type="EMBL" id="KAL3792577.1"/>
    </source>
</evidence>
<feature type="transmembrane region" description="Helical" evidence="4">
    <location>
        <begin position="597"/>
        <end position="623"/>
    </location>
</feature>
<evidence type="ECO:0000313" key="6">
    <source>
        <dbReference type="Proteomes" id="UP001516023"/>
    </source>
</evidence>
<name>A0ABD3PXW1_9STRA</name>